<dbReference type="OrthoDB" id="8840764at2"/>
<dbReference type="Gene3D" id="3.40.50.720">
    <property type="entry name" value="NAD(P)-binding Rossmann-like Domain"/>
    <property type="match status" value="1"/>
</dbReference>
<dbReference type="AlphaFoldDB" id="A0A3P5XPF2"/>
<organism evidence="1 2">
    <name type="scientific">Filibacter tadaridae</name>
    <dbReference type="NCBI Taxonomy" id="2483811"/>
    <lineage>
        <taxon>Bacteria</taxon>
        <taxon>Bacillati</taxon>
        <taxon>Bacillota</taxon>
        <taxon>Bacilli</taxon>
        <taxon>Bacillales</taxon>
        <taxon>Caryophanaceae</taxon>
        <taxon>Filibacter</taxon>
    </lineage>
</organism>
<gene>
    <name evidence="1" type="ORF">FILTAD_02257</name>
</gene>
<dbReference type="SUPFAM" id="SSF51735">
    <property type="entry name" value="NAD(P)-binding Rossmann-fold domains"/>
    <property type="match status" value="1"/>
</dbReference>
<evidence type="ECO:0000313" key="1">
    <source>
        <dbReference type="EMBL" id="VDC29702.1"/>
    </source>
</evidence>
<dbReference type="InterPro" id="IPR036291">
    <property type="entry name" value="NAD(P)-bd_dom_sf"/>
</dbReference>
<protein>
    <submittedName>
        <fullName evidence="1">Dipicolinate synthase subunit A</fullName>
    </submittedName>
</protein>
<sequence>MNLIDEKWLFIGADKRIAACSKILEKRGYETYHLETNQYTEELGNRIVELAPHHIVFPVLQMDGMIPCEFIREDAQLYVGRTTDEWLEPFKQADFKIHTYLKDDPFIWVNARLTAEAFVHEYYSREKRSIAGNQFLVAGFGKVGKMTAYVLSQLGSEVTILARSNTQLGEADALGYDILELRNDFDLMEGNLVNTIPAPWLTLKKDAQINVFDLASAPGCLTEGNSSEYYTVLLGLPGKHFPIDAATALADVLERMYRR</sequence>
<reference evidence="1 2" key="1">
    <citation type="submission" date="2018-11" db="EMBL/GenBank/DDBJ databases">
        <authorList>
            <person name="Criscuolo A."/>
        </authorList>
    </citation>
    <scope>NUCLEOTIDE SEQUENCE [LARGE SCALE GENOMIC DNA]</scope>
    <source>
        <strain evidence="1">ATB-66</strain>
    </source>
</reference>
<keyword evidence="2" id="KW-1185">Reference proteome</keyword>
<dbReference type="Proteomes" id="UP000270468">
    <property type="component" value="Unassembled WGS sequence"/>
</dbReference>
<evidence type="ECO:0000313" key="2">
    <source>
        <dbReference type="Proteomes" id="UP000270468"/>
    </source>
</evidence>
<accession>A0A3P5XPF2</accession>
<proteinExistence type="predicted"/>
<dbReference type="EMBL" id="UXAV01000042">
    <property type="protein sequence ID" value="VDC29702.1"/>
    <property type="molecule type" value="Genomic_DNA"/>
</dbReference>
<name>A0A3P5XPF2_9BACL</name>
<dbReference type="RefSeq" id="WP_124070876.1">
    <property type="nucleotide sequence ID" value="NZ_CBCRXF010000001.1"/>
</dbReference>